<protein>
    <submittedName>
        <fullName evidence="1">Uncharacterized protein</fullName>
    </submittedName>
</protein>
<accession>A0ABD0Q5D1</accession>
<keyword evidence="2" id="KW-1185">Reference proteome</keyword>
<name>A0ABD0Q5D1_CIRMR</name>
<evidence type="ECO:0000313" key="1">
    <source>
        <dbReference type="EMBL" id="KAL0181442.1"/>
    </source>
</evidence>
<evidence type="ECO:0000313" key="2">
    <source>
        <dbReference type="Proteomes" id="UP001529510"/>
    </source>
</evidence>
<feature type="non-terminal residue" evidence="1">
    <location>
        <position position="1"/>
    </location>
</feature>
<gene>
    <name evidence="1" type="ORF">M9458_023848</name>
</gene>
<dbReference type="Proteomes" id="UP001529510">
    <property type="component" value="Unassembled WGS sequence"/>
</dbReference>
<sequence length="63" mass="7092">LHFILQTQYFSVYSTSLGPSARLRHCLWNCDAQDVSVCSTSVLSFEIYQTQPFLPTVSPAHLS</sequence>
<proteinExistence type="predicted"/>
<reference evidence="1 2" key="1">
    <citation type="submission" date="2024-05" db="EMBL/GenBank/DDBJ databases">
        <title>Genome sequencing and assembly of Indian major carp, Cirrhinus mrigala (Hamilton, 1822).</title>
        <authorList>
            <person name="Mohindra V."/>
            <person name="Chowdhury L.M."/>
            <person name="Lal K."/>
            <person name="Jena J.K."/>
        </authorList>
    </citation>
    <scope>NUCLEOTIDE SEQUENCE [LARGE SCALE GENOMIC DNA]</scope>
    <source>
        <strain evidence="1">CM1030</strain>
        <tissue evidence="1">Blood</tissue>
    </source>
</reference>
<comment type="caution">
    <text evidence="1">The sequence shown here is derived from an EMBL/GenBank/DDBJ whole genome shotgun (WGS) entry which is preliminary data.</text>
</comment>
<dbReference type="AlphaFoldDB" id="A0ABD0Q5D1"/>
<dbReference type="EMBL" id="JAMKFB020000011">
    <property type="protein sequence ID" value="KAL0181442.1"/>
    <property type="molecule type" value="Genomic_DNA"/>
</dbReference>
<organism evidence="1 2">
    <name type="scientific">Cirrhinus mrigala</name>
    <name type="common">Mrigala</name>
    <dbReference type="NCBI Taxonomy" id="683832"/>
    <lineage>
        <taxon>Eukaryota</taxon>
        <taxon>Metazoa</taxon>
        <taxon>Chordata</taxon>
        <taxon>Craniata</taxon>
        <taxon>Vertebrata</taxon>
        <taxon>Euteleostomi</taxon>
        <taxon>Actinopterygii</taxon>
        <taxon>Neopterygii</taxon>
        <taxon>Teleostei</taxon>
        <taxon>Ostariophysi</taxon>
        <taxon>Cypriniformes</taxon>
        <taxon>Cyprinidae</taxon>
        <taxon>Labeoninae</taxon>
        <taxon>Labeonini</taxon>
        <taxon>Cirrhinus</taxon>
    </lineage>
</organism>
<feature type="non-terminal residue" evidence="1">
    <location>
        <position position="63"/>
    </location>
</feature>